<organism evidence="2 3">
    <name type="scientific">Senegalia massiliensis</name>
    <dbReference type="NCBI Taxonomy" id="1720316"/>
    <lineage>
        <taxon>Bacteria</taxon>
        <taxon>Bacillati</taxon>
        <taxon>Bacillota</taxon>
        <taxon>Clostridia</taxon>
        <taxon>Eubacteriales</taxon>
        <taxon>Clostridiaceae</taxon>
        <taxon>Senegalia</taxon>
    </lineage>
</organism>
<dbReference type="AlphaFoldDB" id="A0A845QZ79"/>
<feature type="transmembrane region" description="Helical" evidence="1">
    <location>
        <begin position="12"/>
        <end position="31"/>
    </location>
</feature>
<reference evidence="2 3" key="1">
    <citation type="submission" date="2018-08" db="EMBL/GenBank/DDBJ databases">
        <title>Murine metabolic-syndrome-specific gut microbial biobank.</title>
        <authorList>
            <person name="Liu C."/>
        </authorList>
    </citation>
    <scope>NUCLEOTIDE SEQUENCE [LARGE SCALE GENOMIC DNA]</scope>
    <source>
        <strain evidence="2 3">583</strain>
    </source>
</reference>
<dbReference type="EMBL" id="QXXA01000010">
    <property type="protein sequence ID" value="NBI07069.1"/>
    <property type="molecule type" value="Genomic_DNA"/>
</dbReference>
<evidence type="ECO:0000256" key="1">
    <source>
        <dbReference type="SAM" id="Phobius"/>
    </source>
</evidence>
<protein>
    <submittedName>
        <fullName evidence="2">Uncharacterized protein</fullName>
    </submittedName>
</protein>
<sequence length="66" mass="7464">MNIRDSNKVGDDMLAKISIAAYIISAVLHYTNDQMNLFWLSGVLGIVTFSISSYISFYRVIVFPEN</sequence>
<keyword evidence="1" id="KW-0472">Membrane</keyword>
<accession>A0A845QZ79</accession>
<keyword evidence="1" id="KW-0812">Transmembrane</keyword>
<evidence type="ECO:0000313" key="2">
    <source>
        <dbReference type="EMBL" id="NBI07069.1"/>
    </source>
</evidence>
<evidence type="ECO:0000313" key="3">
    <source>
        <dbReference type="Proteomes" id="UP000467132"/>
    </source>
</evidence>
<gene>
    <name evidence="2" type="ORF">D3Z33_09410</name>
</gene>
<name>A0A845QZ79_9CLOT</name>
<keyword evidence="3" id="KW-1185">Reference proteome</keyword>
<feature type="transmembrane region" description="Helical" evidence="1">
    <location>
        <begin position="37"/>
        <end position="61"/>
    </location>
</feature>
<keyword evidence="1" id="KW-1133">Transmembrane helix</keyword>
<dbReference type="Proteomes" id="UP000467132">
    <property type="component" value="Unassembled WGS sequence"/>
</dbReference>
<comment type="caution">
    <text evidence="2">The sequence shown here is derived from an EMBL/GenBank/DDBJ whole genome shotgun (WGS) entry which is preliminary data.</text>
</comment>
<proteinExistence type="predicted"/>